<organism evidence="1 2">
    <name type="scientific">Apatococcus lobatus</name>
    <dbReference type="NCBI Taxonomy" id="904363"/>
    <lineage>
        <taxon>Eukaryota</taxon>
        <taxon>Viridiplantae</taxon>
        <taxon>Chlorophyta</taxon>
        <taxon>core chlorophytes</taxon>
        <taxon>Trebouxiophyceae</taxon>
        <taxon>Chlorellales</taxon>
        <taxon>Chlorellaceae</taxon>
        <taxon>Apatococcus</taxon>
    </lineage>
</organism>
<dbReference type="EMBL" id="JALJOS010000035">
    <property type="protein sequence ID" value="KAK9821823.1"/>
    <property type="molecule type" value="Genomic_DNA"/>
</dbReference>
<comment type="caution">
    <text evidence="1">The sequence shown here is derived from an EMBL/GenBank/DDBJ whole genome shotgun (WGS) entry which is preliminary data.</text>
</comment>
<dbReference type="Proteomes" id="UP001438707">
    <property type="component" value="Unassembled WGS sequence"/>
</dbReference>
<reference evidence="1 2" key="1">
    <citation type="journal article" date="2024" name="Nat. Commun.">
        <title>Phylogenomics reveals the evolutionary origins of lichenization in chlorophyte algae.</title>
        <authorList>
            <person name="Puginier C."/>
            <person name="Libourel C."/>
            <person name="Otte J."/>
            <person name="Skaloud P."/>
            <person name="Haon M."/>
            <person name="Grisel S."/>
            <person name="Petersen M."/>
            <person name="Berrin J.G."/>
            <person name="Delaux P.M."/>
            <person name="Dal Grande F."/>
            <person name="Keller J."/>
        </authorList>
    </citation>
    <scope>NUCLEOTIDE SEQUENCE [LARGE SCALE GENOMIC DNA]</scope>
    <source>
        <strain evidence="1 2">SAG 2145</strain>
    </source>
</reference>
<keyword evidence="2" id="KW-1185">Reference proteome</keyword>
<evidence type="ECO:0000313" key="2">
    <source>
        <dbReference type="Proteomes" id="UP001438707"/>
    </source>
</evidence>
<evidence type="ECO:0000313" key="1">
    <source>
        <dbReference type="EMBL" id="KAK9821823.1"/>
    </source>
</evidence>
<name>A0AAW1QK68_9CHLO</name>
<protein>
    <submittedName>
        <fullName evidence="1">Uncharacterized protein</fullName>
    </submittedName>
</protein>
<sequence>MTWDPWVTLSDFGIQSLQSSGGRQAAEDAAPIAAAGSCAAGTDAQGAAGSEQHTRIDVLVPPQSQAWMAKQPGVVDIQAAMNSVLQAAASALGPPYAQALQASPSAREFSLLAMASRRRFSFMTGRRASQTLQEKGLSPQQADQVLVAVEEHGMSKFELSAAVADLKSHTTLVAWKTATAIFSGTATIMTAFNTYGYRLVLVKF</sequence>
<accession>A0AAW1QK68</accession>
<proteinExistence type="predicted"/>
<dbReference type="AlphaFoldDB" id="A0AAW1QK68"/>
<gene>
    <name evidence="1" type="ORF">WJX74_001603</name>
</gene>